<keyword evidence="2" id="KW-1185">Reference proteome</keyword>
<evidence type="ECO:0000313" key="1">
    <source>
        <dbReference type="EMBL" id="KAI4580761.1"/>
    </source>
</evidence>
<name>A0ACB9UU96_9CETA</name>
<reference evidence="1" key="1">
    <citation type="submission" date="2022-03" db="EMBL/GenBank/DDBJ databases">
        <title>Genomic analyses of argali, domestic sheep and their hybrids provide insights into chromosomal evolution, heterosis and genetic basis of agronomic traits.</title>
        <authorList>
            <person name="Li M."/>
        </authorList>
    </citation>
    <scope>NUCLEOTIDE SEQUENCE</scope>
    <source>
        <strain evidence="1">F1 hybrid</strain>
    </source>
</reference>
<accession>A0ACB9UU96</accession>
<comment type="caution">
    <text evidence="1">The sequence shown here is derived from an EMBL/GenBank/DDBJ whole genome shotgun (WGS) entry which is preliminary data.</text>
</comment>
<gene>
    <name evidence="1" type="ORF">MJG53_010303</name>
</gene>
<proteinExistence type="predicted"/>
<protein>
    <submittedName>
        <fullName evidence="1">Uncharacterized protein</fullName>
    </submittedName>
</protein>
<dbReference type="EMBL" id="CM043036">
    <property type="protein sequence ID" value="KAI4580761.1"/>
    <property type="molecule type" value="Genomic_DNA"/>
</dbReference>
<dbReference type="Proteomes" id="UP001057279">
    <property type="component" value="Linkage Group LG11"/>
</dbReference>
<organism evidence="1 2">
    <name type="scientific">Ovis ammon polii x Ovis aries</name>
    <dbReference type="NCBI Taxonomy" id="2918886"/>
    <lineage>
        <taxon>Eukaryota</taxon>
        <taxon>Metazoa</taxon>
        <taxon>Chordata</taxon>
        <taxon>Craniata</taxon>
        <taxon>Vertebrata</taxon>
        <taxon>Euteleostomi</taxon>
        <taxon>Mammalia</taxon>
        <taxon>Eutheria</taxon>
        <taxon>Laurasiatheria</taxon>
        <taxon>Artiodactyla</taxon>
        <taxon>Ruminantia</taxon>
        <taxon>Pecora</taxon>
        <taxon>Bovidae</taxon>
        <taxon>Caprinae</taxon>
        <taxon>Ovis</taxon>
    </lineage>
</organism>
<sequence length="203" mass="23414">MPPAAEAQSPNRWVTTEVPKGLYWKVKCVMKKKEKERKQEDQEPSLDTNLSDSREAPLTHCCATLEAKEAVGSHHTQLSDRVVNSEVGKGQLSNHRKMEGAWIPGRGREKRIENAEPTLTLHLPERTCTCHPHLPKPFLARRHNLELDDSLLKMLTQKGSRGQVEQRTEREERRKEEKKDGEKLKEERKKRTMDKCAVYCALE</sequence>
<evidence type="ECO:0000313" key="2">
    <source>
        <dbReference type="Proteomes" id="UP001057279"/>
    </source>
</evidence>